<organism evidence="2 3">
    <name type="scientific">Fictibacillus marinisediminis</name>
    <dbReference type="NCBI Taxonomy" id="2878389"/>
    <lineage>
        <taxon>Bacteria</taxon>
        <taxon>Bacillati</taxon>
        <taxon>Bacillota</taxon>
        <taxon>Bacilli</taxon>
        <taxon>Bacillales</taxon>
        <taxon>Fictibacillaceae</taxon>
        <taxon>Fictibacillus</taxon>
    </lineage>
</organism>
<proteinExistence type="predicted"/>
<sequence length="46" mass="5434">MLMFIIGCFVGSILTVFIMSLMFVSKRADETSERHYRENEDKNNEM</sequence>
<keyword evidence="1" id="KW-1133">Transmembrane helix</keyword>
<comment type="caution">
    <text evidence="2">The sequence shown here is derived from an EMBL/GenBank/DDBJ whole genome shotgun (WGS) entry which is preliminary data.</text>
</comment>
<dbReference type="RefSeq" id="WP_248254048.1">
    <property type="nucleotide sequence ID" value="NZ_JAIWJX010000002.1"/>
</dbReference>
<gene>
    <name evidence="2" type="ORF">LCY76_19755</name>
</gene>
<dbReference type="AlphaFoldDB" id="A0A9X2BH03"/>
<reference evidence="2" key="1">
    <citation type="submission" date="2021-09" db="EMBL/GenBank/DDBJ databases">
        <title>Genome analysis of Fictibacillus sp. KIGAM418 isolated from marine sediment.</title>
        <authorList>
            <person name="Seo M.-J."/>
            <person name="Cho E.-S."/>
            <person name="Hwang C.Y."/>
        </authorList>
    </citation>
    <scope>NUCLEOTIDE SEQUENCE</scope>
    <source>
        <strain evidence="2">KIGAM418</strain>
    </source>
</reference>
<keyword evidence="3" id="KW-1185">Reference proteome</keyword>
<dbReference type="EMBL" id="JAIWJX010000002">
    <property type="protein sequence ID" value="MCK6258807.1"/>
    <property type="molecule type" value="Genomic_DNA"/>
</dbReference>
<protein>
    <submittedName>
        <fullName evidence="2">DUF3789 domain-containing protein</fullName>
    </submittedName>
</protein>
<dbReference type="InterPro" id="IPR024522">
    <property type="entry name" value="DUF3789"/>
</dbReference>
<dbReference type="Pfam" id="PF12664">
    <property type="entry name" value="DUF3789"/>
    <property type="match status" value="1"/>
</dbReference>
<name>A0A9X2BH03_9BACL</name>
<dbReference type="Proteomes" id="UP001139011">
    <property type="component" value="Unassembled WGS sequence"/>
</dbReference>
<evidence type="ECO:0000256" key="1">
    <source>
        <dbReference type="SAM" id="Phobius"/>
    </source>
</evidence>
<keyword evidence="1" id="KW-0472">Membrane</keyword>
<keyword evidence="1" id="KW-0812">Transmembrane</keyword>
<accession>A0A9X2BH03</accession>
<feature type="transmembrane region" description="Helical" evidence="1">
    <location>
        <begin position="6"/>
        <end position="24"/>
    </location>
</feature>
<evidence type="ECO:0000313" key="2">
    <source>
        <dbReference type="EMBL" id="MCK6258807.1"/>
    </source>
</evidence>
<evidence type="ECO:0000313" key="3">
    <source>
        <dbReference type="Proteomes" id="UP001139011"/>
    </source>
</evidence>